<name>A0A7S1S8D9_ALECA</name>
<dbReference type="EMBL" id="HBGE01106918">
    <property type="protein sequence ID" value="CAD9186995.1"/>
    <property type="molecule type" value="Transcribed_RNA"/>
</dbReference>
<gene>
    <name evidence="2" type="ORF">ACAT0790_LOCUS63769</name>
</gene>
<dbReference type="AlphaFoldDB" id="A0A7S1S8D9"/>
<protein>
    <recommendedName>
        <fullName evidence="3">Ricin B lectin domain-containing protein</fullName>
    </recommendedName>
</protein>
<proteinExistence type="predicted"/>
<organism evidence="2">
    <name type="scientific">Alexandrium catenella</name>
    <name type="common">Red tide dinoflagellate</name>
    <name type="synonym">Gonyaulax catenella</name>
    <dbReference type="NCBI Taxonomy" id="2925"/>
    <lineage>
        <taxon>Eukaryota</taxon>
        <taxon>Sar</taxon>
        <taxon>Alveolata</taxon>
        <taxon>Dinophyceae</taxon>
        <taxon>Gonyaulacales</taxon>
        <taxon>Pyrocystaceae</taxon>
        <taxon>Alexandrium</taxon>
    </lineage>
</organism>
<sequence length="261" mass="26980">MPAMSQYAMLATLAIVWGGARADTTAAALAADDSCLSARCALNALQKSAGRAAEAQASEVWQSAADAGLVCGDREGGRGSCAVRLFVGGQGGQNVAAGADAGRAALVQVLAAGQPIPTTDGLYPHTGCLEVFDAGSQLLPLKVSPCQAGVSAQEFEFEPSKFRILYDVPGGPKLCLTSFLHGATTLVGFGPCNADIDSINNFNQTFQFVGRSMGAVCQCRCVNVGPCPIPCAFNAACLHTQPLGPVQNIVLASPEQFWNRR</sequence>
<feature type="chain" id="PRO_5030868793" description="Ricin B lectin domain-containing protein" evidence="1">
    <location>
        <begin position="23"/>
        <end position="261"/>
    </location>
</feature>
<feature type="signal peptide" evidence="1">
    <location>
        <begin position="1"/>
        <end position="22"/>
    </location>
</feature>
<evidence type="ECO:0000313" key="2">
    <source>
        <dbReference type="EMBL" id="CAD9186995.1"/>
    </source>
</evidence>
<keyword evidence="1" id="KW-0732">Signal</keyword>
<accession>A0A7S1S8D9</accession>
<evidence type="ECO:0008006" key="3">
    <source>
        <dbReference type="Google" id="ProtNLM"/>
    </source>
</evidence>
<evidence type="ECO:0000256" key="1">
    <source>
        <dbReference type="SAM" id="SignalP"/>
    </source>
</evidence>
<reference evidence="2" key="1">
    <citation type="submission" date="2021-01" db="EMBL/GenBank/DDBJ databases">
        <authorList>
            <person name="Corre E."/>
            <person name="Pelletier E."/>
            <person name="Niang G."/>
            <person name="Scheremetjew M."/>
            <person name="Finn R."/>
            <person name="Kale V."/>
            <person name="Holt S."/>
            <person name="Cochrane G."/>
            <person name="Meng A."/>
            <person name="Brown T."/>
            <person name="Cohen L."/>
        </authorList>
    </citation>
    <scope>NUCLEOTIDE SEQUENCE</scope>
    <source>
        <strain evidence="2">OF101</strain>
    </source>
</reference>
<dbReference type="PROSITE" id="PS50231">
    <property type="entry name" value="RICIN_B_LECTIN"/>
    <property type="match status" value="1"/>
</dbReference>